<gene>
    <name evidence="1" type="ORF">DAA48_15810</name>
</gene>
<protein>
    <submittedName>
        <fullName evidence="1">Uncharacterized protein</fullName>
    </submittedName>
</protein>
<dbReference type="Proteomes" id="UP000241986">
    <property type="component" value="Unassembled WGS sequence"/>
</dbReference>
<organism evidence="1 2">
    <name type="scientific">Aeromonas veronii</name>
    <dbReference type="NCBI Taxonomy" id="654"/>
    <lineage>
        <taxon>Bacteria</taxon>
        <taxon>Pseudomonadati</taxon>
        <taxon>Pseudomonadota</taxon>
        <taxon>Gammaproteobacteria</taxon>
        <taxon>Aeromonadales</taxon>
        <taxon>Aeromonadaceae</taxon>
        <taxon>Aeromonas</taxon>
    </lineage>
</organism>
<comment type="caution">
    <text evidence="1">The sequence shown here is derived from an EMBL/GenBank/DDBJ whole genome shotgun (WGS) entry which is preliminary data.</text>
</comment>
<evidence type="ECO:0000313" key="1">
    <source>
        <dbReference type="EMBL" id="PTH80029.1"/>
    </source>
</evidence>
<accession>A0A2T4MZL8</accession>
<dbReference type="AlphaFoldDB" id="A0A2T4MZL8"/>
<evidence type="ECO:0000313" key="2">
    <source>
        <dbReference type="Proteomes" id="UP000241986"/>
    </source>
</evidence>
<name>A0A2T4MZL8_AERVE</name>
<reference evidence="1 2" key="1">
    <citation type="submission" date="2018-03" db="EMBL/GenBank/DDBJ databases">
        <title>Aeromonas veronii whole genome sequencing and analysis.</title>
        <authorList>
            <person name="Xie H."/>
            <person name="Liu T."/>
            <person name="Wang K."/>
        </authorList>
    </citation>
    <scope>NUCLEOTIDE SEQUENCE [LARGE SCALE GENOMIC DNA]</scope>
    <source>
        <strain evidence="1 2">XH.VA.1</strain>
    </source>
</reference>
<dbReference type="EMBL" id="PZKL01000037">
    <property type="protein sequence ID" value="PTH80029.1"/>
    <property type="molecule type" value="Genomic_DNA"/>
</dbReference>
<sequence>MAHFRVICMIRSKLLSWYSSLPKEEARSYKTGFLTFDEHLSRIADIDEGRRVNITDIIYSWAYHAYKAEDKMPGKIQSFEAVKPYLPITRDQDASYEYQAAIESTIERCQHLSSSKGMSMAISRLRLYGGRFATIIVSVASEELLLLSKSGDCDQDSLRIAKYVFDCFEKAMAEQKKQMEQVV</sequence>
<proteinExistence type="predicted"/>
<dbReference type="RefSeq" id="WP_107683911.1">
    <property type="nucleotide sequence ID" value="NZ_PZKL01000037.1"/>
</dbReference>